<reference evidence="3" key="1">
    <citation type="submission" date="2022-11" db="UniProtKB">
        <authorList>
            <consortium name="WormBaseParasite"/>
        </authorList>
    </citation>
    <scope>IDENTIFICATION</scope>
</reference>
<dbReference type="GO" id="GO:0003682">
    <property type="term" value="F:chromatin binding"/>
    <property type="evidence" value="ECO:0007669"/>
    <property type="project" value="InterPro"/>
</dbReference>
<keyword evidence="2" id="KW-1185">Reference proteome</keyword>
<dbReference type="PROSITE" id="PS51038">
    <property type="entry name" value="BAH"/>
    <property type="match status" value="1"/>
</dbReference>
<evidence type="ECO:0000313" key="2">
    <source>
        <dbReference type="Proteomes" id="UP000887565"/>
    </source>
</evidence>
<accession>A0A915HZW2</accession>
<dbReference type="Proteomes" id="UP000887565">
    <property type="component" value="Unplaced"/>
</dbReference>
<dbReference type="InterPro" id="IPR043151">
    <property type="entry name" value="BAH_sf"/>
</dbReference>
<name>A0A915HZW2_ROMCU</name>
<dbReference type="WBParaSite" id="nRc.2.0.1.t07113-RA">
    <property type="protein sequence ID" value="nRc.2.0.1.t07113-RA"/>
    <property type="gene ID" value="nRc.2.0.1.g07113"/>
</dbReference>
<dbReference type="Gene3D" id="2.30.30.490">
    <property type="match status" value="1"/>
</dbReference>
<dbReference type="InterPro" id="IPR001025">
    <property type="entry name" value="BAH_dom"/>
</dbReference>
<evidence type="ECO:0000259" key="1">
    <source>
        <dbReference type="PROSITE" id="PS51038"/>
    </source>
</evidence>
<evidence type="ECO:0000313" key="3">
    <source>
        <dbReference type="WBParaSite" id="nRc.2.0.1.t07113-RA"/>
    </source>
</evidence>
<protein>
    <submittedName>
        <fullName evidence="3">BAH domain-containing protein</fullName>
    </submittedName>
</protein>
<feature type="domain" description="BAH" evidence="1">
    <location>
        <begin position="10"/>
        <end position="120"/>
    </location>
</feature>
<dbReference type="AlphaFoldDB" id="A0A915HZW2"/>
<sequence>MEKAVAGKPRWLSHINCVYIDSQRTDQPHFVAGIQNFKLTKRDQLNVLIKWYYRPCEIPETVYRTLVQDRHTDNIRINDAAKINDSTGVGCSSICLKDPIVQSRELFISDAVDTYPVSAL</sequence>
<proteinExistence type="predicted"/>
<organism evidence="2 3">
    <name type="scientific">Romanomermis culicivorax</name>
    <name type="common">Nematode worm</name>
    <dbReference type="NCBI Taxonomy" id="13658"/>
    <lineage>
        <taxon>Eukaryota</taxon>
        <taxon>Metazoa</taxon>
        <taxon>Ecdysozoa</taxon>
        <taxon>Nematoda</taxon>
        <taxon>Enoplea</taxon>
        <taxon>Dorylaimia</taxon>
        <taxon>Mermithida</taxon>
        <taxon>Mermithoidea</taxon>
        <taxon>Mermithidae</taxon>
        <taxon>Romanomermis</taxon>
    </lineage>
</organism>